<gene>
    <name evidence="3" type="ORF">GQX73_g5211</name>
</gene>
<evidence type="ECO:0000313" key="4">
    <source>
        <dbReference type="Proteomes" id="UP000481858"/>
    </source>
</evidence>
<dbReference type="EMBL" id="WUBL01000052">
    <property type="protein sequence ID" value="KAF2968374.1"/>
    <property type="molecule type" value="Genomic_DNA"/>
</dbReference>
<keyword evidence="4" id="KW-1185">Reference proteome</keyword>
<reference evidence="3 4" key="1">
    <citation type="submission" date="2019-12" db="EMBL/GenBank/DDBJ databases">
        <title>Draft genome sequence of the ascomycete Xylaria multiplex DSM 110363.</title>
        <authorList>
            <person name="Buettner E."/>
            <person name="Kellner H."/>
        </authorList>
    </citation>
    <scope>NUCLEOTIDE SEQUENCE [LARGE SCALE GENOMIC DNA]</scope>
    <source>
        <strain evidence="3 4">DSM 110363</strain>
    </source>
</reference>
<sequence>MADEVMAHTQAAELKKVSQIMTFPLTATTQSSSDRSLDASSTTTGFAWDFTSCYSIVSTRTTVLIAPTVTNKDLYTTISGVHAWHAPIFAAWQTTDLSLFPPEAMRQKSSIAEYGWATNSTSLMTSAGGAPPPEQSSESTEGSLSTGAIVGIVVAAVAFICLFVAFIYLYRWHHLPQDRRNRPNQISAGARETWQGDPWGAEMSSPAMASQMPDIEANQSGRKNSQTIGDRQDGVKQAPIELDGPRS</sequence>
<evidence type="ECO:0000256" key="1">
    <source>
        <dbReference type="SAM" id="MobiDB-lite"/>
    </source>
</evidence>
<keyword evidence="2" id="KW-1133">Transmembrane helix</keyword>
<dbReference type="OrthoDB" id="4770059at2759"/>
<feature type="compositionally biased region" description="Polar residues" evidence="1">
    <location>
        <begin position="217"/>
        <end position="229"/>
    </location>
</feature>
<evidence type="ECO:0000256" key="2">
    <source>
        <dbReference type="SAM" id="Phobius"/>
    </source>
</evidence>
<organism evidence="3 4">
    <name type="scientific">Xylaria multiplex</name>
    <dbReference type="NCBI Taxonomy" id="323545"/>
    <lineage>
        <taxon>Eukaryota</taxon>
        <taxon>Fungi</taxon>
        <taxon>Dikarya</taxon>
        <taxon>Ascomycota</taxon>
        <taxon>Pezizomycotina</taxon>
        <taxon>Sordariomycetes</taxon>
        <taxon>Xylariomycetidae</taxon>
        <taxon>Xylariales</taxon>
        <taxon>Xylariaceae</taxon>
        <taxon>Xylaria</taxon>
    </lineage>
</organism>
<feature type="transmembrane region" description="Helical" evidence="2">
    <location>
        <begin position="148"/>
        <end position="170"/>
    </location>
</feature>
<name>A0A7C8MY17_9PEZI</name>
<keyword evidence="2" id="KW-0812">Transmembrane</keyword>
<protein>
    <submittedName>
        <fullName evidence="3">Uncharacterized protein</fullName>
    </submittedName>
</protein>
<dbReference type="InParanoid" id="A0A7C8MY17"/>
<dbReference type="Proteomes" id="UP000481858">
    <property type="component" value="Unassembled WGS sequence"/>
</dbReference>
<feature type="region of interest" description="Disordered" evidence="1">
    <location>
        <begin position="189"/>
        <end position="247"/>
    </location>
</feature>
<accession>A0A7C8MY17</accession>
<evidence type="ECO:0000313" key="3">
    <source>
        <dbReference type="EMBL" id="KAF2968374.1"/>
    </source>
</evidence>
<proteinExistence type="predicted"/>
<dbReference type="AlphaFoldDB" id="A0A7C8MY17"/>
<keyword evidence="2" id="KW-0472">Membrane</keyword>
<feature type="region of interest" description="Disordered" evidence="1">
    <location>
        <begin position="123"/>
        <end position="142"/>
    </location>
</feature>
<comment type="caution">
    <text evidence="3">The sequence shown here is derived from an EMBL/GenBank/DDBJ whole genome shotgun (WGS) entry which is preliminary data.</text>
</comment>